<dbReference type="PIRSF" id="PIRSF000337">
    <property type="entry name" value="NTA_MOA"/>
    <property type="match status" value="1"/>
</dbReference>
<keyword evidence="1 6" id="KW-0285">Flavoprotein</keyword>
<dbReference type="Proteomes" id="UP000189339">
    <property type="component" value="Unassembled WGS sequence"/>
</dbReference>
<evidence type="ECO:0000256" key="4">
    <source>
        <dbReference type="ARBA" id="ARBA00023033"/>
    </source>
</evidence>
<organism evidence="8 9">
    <name type="scientific">Marinobacter lutaoensis</name>
    <dbReference type="NCBI Taxonomy" id="135739"/>
    <lineage>
        <taxon>Bacteria</taxon>
        <taxon>Pseudomonadati</taxon>
        <taxon>Pseudomonadota</taxon>
        <taxon>Gammaproteobacteria</taxon>
        <taxon>Pseudomonadales</taxon>
        <taxon>Marinobacteraceae</taxon>
        <taxon>Marinobacter</taxon>
    </lineage>
</organism>
<dbReference type="InterPro" id="IPR036661">
    <property type="entry name" value="Luciferase-like_sf"/>
</dbReference>
<feature type="binding site" evidence="6">
    <location>
        <position position="97"/>
    </location>
    <ligand>
        <name>FMN</name>
        <dbReference type="ChEBI" id="CHEBI:58210"/>
    </ligand>
</feature>
<dbReference type="RefSeq" id="WP_076723978.1">
    <property type="nucleotide sequence ID" value="NZ_JABWTC010000010.1"/>
</dbReference>
<dbReference type="OrthoDB" id="6133319at2"/>
<dbReference type="Pfam" id="PF00296">
    <property type="entry name" value="Bac_luciferase"/>
    <property type="match status" value="1"/>
</dbReference>
<comment type="caution">
    <text evidence="8">The sequence shown here is derived from an EMBL/GenBank/DDBJ whole genome shotgun (WGS) entry which is preliminary data.</text>
</comment>
<feature type="binding site" evidence="6">
    <location>
        <position position="220"/>
    </location>
    <ligand>
        <name>FMN</name>
        <dbReference type="ChEBI" id="CHEBI:58210"/>
    </ligand>
</feature>
<evidence type="ECO:0000256" key="3">
    <source>
        <dbReference type="ARBA" id="ARBA00023002"/>
    </source>
</evidence>
<dbReference type="GO" id="GO:0016705">
    <property type="term" value="F:oxidoreductase activity, acting on paired donors, with incorporation or reduction of molecular oxygen"/>
    <property type="evidence" value="ECO:0007669"/>
    <property type="project" value="InterPro"/>
</dbReference>
<name>A0A1V2DTU1_9GAMM</name>
<dbReference type="InterPro" id="IPR051260">
    <property type="entry name" value="Diverse_substr_monoxygenases"/>
</dbReference>
<reference evidence="8 9" key="1">
    <citation type="submission" date="2016-12" db="EMBL/GenBank/DDBJ databases">
        <title>Marinobacter lutaoensis whole genome sequencing.</title>
        <authorList>
            <person name="Verma A."/>
            <person name="Krishnamurthi S."/>
        </authorList>
    </citation>
    <scope>NUCLEOTIDE SEQUENCE [LARGE SCALE GENOMIC DNA]</scope>
    <source>
        <strain evidence="8 9">T5054</strain>
    </source>
</reference>
<protein>
    <submittedName>
        <fullName evidence="8">Monooxygenase</fullName>
    </submittedName>
</protein>
<evidence type="ECO:0000313" key="9">
    <source>
        <dbReference type="Proteomes" id="UP000189339"/>
    </source>
</evidence>
<dbReference type="GO" id="GO:0004497">
    <property type="term" value="F:monooxygenase activity"/>
    <property type="evidence" value="ECO:0007669"/>
    <property type="project" value="UniProtKB-KW"/>
</dbReference>
<evidence type="ECO:0000313" key="8">
    <source>
        <dbReference type="EMBL" id="ONF44098.1"/>
    </source>
</evidence>
<keyword evidence="3" id="KW-0560">Oxidoreductase</keyword>
<evidence type="ECO:0000256" key="2">
    <source>
        <dbReference type="ARBA" id="ARBA00022643"/>
    </source>
</evidence>
<keyword evidence="2 6" id="KW-0288">FMN</keyword>
<dbReference type="STRING" id="135739.BTO32_07360"/>
<gene>
    <name evidence="8" type="ORF">BTO32_07360</name>
</gene>
<evidence type="ECO:0000259" key="7">
    <source>
        <dbReference type="Pfam" id="PF00296"/>
    </source>
</evidence>
<keyword evidence="4 8" id="KW-0503">Monooxygenase</keyword>
<dbReference type="InterPro" id="IPR016215">
    <property type="entry name" value="NTA_MOA"/>
</dbReference>
<proteinExistence type="inferred from homology"/>
<dbReference type="EMBL" id="MSCW01000005">
    <property type="protein sequence ID" value="ONF44098.1"/>
    <property type="molecule type" value="Genomic_DNA"/>
</dbReference>
<evidence type="ECO:0000256" key="5">
    <source>
        <dbReference type="ARBA" id="ARBA00033748"/>
    </source>
</evidence>
<evidence type="ECO:0000256" key="6">
    <source>
        <dbReference type="PIRSR" id="PIRSR000337-1"/>
    </source>
</evidence>
<evidence type="ECO:0000256" key="1">
    <source>
        <dbReference type="ARBA" id="ARBA00022630"/>
    </source>
</evidence>
<dbReference type="NCBIfam" id="TIGR03860">
    <property type="entry name" value="FMN_nitrolo"/>
    <property type="match status" value="1"/>
</dbReference>
<feature type="domain" description="Luciferase-like" evidence="7">
    <location>
        <begin position="40"/>
        <end position="387"/>
    </location>
</feature>
<feature type="binding site" evidence="6">
    <location>
        <position position="58"/>
    </location>
    <ligand>
        <name>FMN</name>
        <dbReference type="ChEBI" id="CHEBI:58210"/>
    </ligand>
</feature>
<sequence length="445" mass="49339">MQKNRQLCIGLSLATTWLAGNGWRRPDSRAEEICLTDFYVDYAKKAEAARLDFLFRPDALFLKPDMLDQSPGLAGLDPTLLLATLARETSRIGLVTTASTTFNHPYHVARALQSLHWISRGRAGWNIVTALDGHENFGLDAMPGADARYDRAMEFTQVVCDLWRSYPKQARVVDRQSGRYVDRSLIQPIDHQGPCFRVKGPLNIPETDFGRIPFLQAGASDRGRDFAARVADAIFAATPDPDAGRELVSDIRRRVRGHGRDPHSVKVLPGLNLFLGRTRSEAQALYRDTHARQNLERKYAYIEEALGVDVRGMAPGQRLIPALLPEPDRPVRSRTHAALLRRLVIREQPTVAELLDRPEVIGSSHWLVVGTPEDAVDSILQRFNTGAADGFVALPSGSDASLHLFLDEVIPRLVELGVFRTDYSGTTFADHLGIPAGETRSRAGV</sequence>
<dbReference type="PANTHER" id="PTHR30011:SF16">
    <property type="entry name" value="C2H2 FINGER DOMAIN TRANSCRIPTION FACTOR (EUROFUNG)-RELATED"/>
    <property type="match status" value="1"/>
</dbReference>
<dbReference type="InterPro" id="IPR011251">
    <property type="entry name" value="Luciferase-like_dom"/>
</dbReference>
<dbReference type="AlphaFoldDB" id="A0A1V2DTU1"/>
<dbReference type="Gene3D" id="3.20.20.30">
    <property type="entry name" value="Luciferase-like domain"/>
    <property type="match status" value="1"/>
</dbReference>
<comment type="similarity">
    <text evidence="5">Belongs to the NtaA/SnaA/DszA monooxygenase family.</text>
</comment>
<dbReference type="PANTHER" id="PTHR30011">
    <property type="entry name" value="ALKANESULFONATE MONOOXYGENASE-RELATED"/>
    <property type="match status" value="1"/>
</dbReference>
<feature type="binding site" evidence="6">
    <location>
        <position position="149"/>
    </location>
    <ligand>
        <name>FMN</name>
        <dbReference type="ChEBI" id="CHEBI:58210"/>
    </ligand>
</feature>
<accession>A0A1V2DTU1</accession>
<keyword evidence="9" id="KW-1185">Reference proteome</keyword>
<dbReference type="SUPFAM" id="SSF51679">
    <property type="entry name" value="Bacterial luciferase-like"/>
    <property type="match status" value="1"/>
</dbReference>